<evidence type="ECO:0000313" key="1">
    <source>
        <dbReference type="EMBL" id="GMF61045.1"/>
    </source>
</evidence>
<dbReference type="Proteomes" id="UP001165121">
    <property type="component" value="Unassembled WGS sequence"/>
</dbReference>
<sequence length="125" mass="13775">MQYSQDIVTTPNRDAVAHQITTAVAPPKPAWSRFEDRLSDAKNDRARGREVSRKKSAAVAVLLLEPQTHDTAKWGPVACQPDASSYIPLCHNSNNCRASRNEQQPFSILPSKQLLISLVLPACNP</sequence>
<gene>
    <name evidence="1" type="ORF">Pfra01_002656900</name>
</gene>
<comment type="caution">
    <text evidence="1">The sequence shown here is derived from an EMBL/GenBank/DDBJ whole genome shotgun (WGS) entry which is preliminary data.</text>
</comment>
<protein>
    <submittedName>
        <fullName evidence="1">Unnamed protein product</fullName>
    </submittedName>
</protein>
<dbReference type="EMBL" id="BSXT01005625">
    <property type="protein sequence ID" value="GMF61045.1"/>
    <property type="molecule type" value="Genomic_DNA"/>
</dbReference>
<evidence type="ECO:0000313" key="2">
    <source>
        <dbReference type="Proteomes" id="UP001165121"/>
    </source>
</evidence>
<dbReference type="AlphaFoldDB" id="A0A9W7D7Z8"/>
<reference evidence="1" key="1">
    <citation type="submission" date="2023-04" db="EMBL/GenBank/DDBJ databases">
        <title>Phytophthora fragariaefolia NBRC 109709.</title>
        <authorList>
            <person name="Ichikawa N."/>
            <person name="Sato H."/>
            <person name="Tonouchi N."/>
        </authorList>
    </citation>
    <scope>NUCLEOTIDE SEQUENCE</scope>
    <source>
        <strain evidence="1">NBRC 109709</strain>
    </source>
</reference>
<organism evidence="1 2">
    <name type="scientific">Phytophthora fragariaefolia</name>
    <dbReference type="NCBI Taxonomy" id="1490495"/>
    <lineage>
        <taxon>Eukaryota</taxon>
        <taxon>Sar</taxon>
        <taxon>Stramenopiles</taxon>
        <taxon>Oomycota</taxon>
        <taxon>Peronosporomycetes</taxon>
        <taxon>Peronosporales</taxon>
        <taxon>Peronosporaceae</taxon>
        <taxon>Phytophthora</taxon>
    </lineage>
</organism>
<name>A0A9W7D7Z8_9STRA</name>
<keyword evidence="2" id="KW-1185">Reference proteome</keyword>
<proteinExistence type="predicted"/>
<accession>A0A9W7D7Z8</accession>